<sequence length="266" mass="28487">MRSPATAGAFDPLTPNWPRIRHYLTGGKDHFPSDRAAADRLQEILPSITAVLREQHEFTDRALHHLITEDGITQILELGCGFPRPRNVHEIALALTPDARTVYASDDPMVLAHARALLTADGTSMTVARELHAPQTVLKDPDVQGFLDLDQPVAVLLADVLHFTDDPAGVVAAIGEHLAPGSTLVISHLCLDGLAPAAAKAIVRVLADTDTPITPRTSGQIRALLAGLDITAPGLVPVARWRPEHDLHHPTPQILGAVATWPGGRP</sequence>
<dbReference type="EMBL" id="BAAAUT010000031">
    <property type="protein sequence ID" value="GAA3145110.1"/>
    <property type="molecule type" value="Genomic_DNA"/>
</dbReference>
<name>A0ABP6NE92_9ACTN</name>
<accession>A0ABP6NE92</accession>
<dbReference type="InterPro" id="IPR006764">
    <property type="entry name" value="SAM_dep_MeTrfase_SAV2177_type"/>
</dbReference>
<dbReference type="InterPro" id="IPR029063">
    <property type="entry name" value="SAM-dependent_MTases_sf"/>
</dbReference>
<dbReference type="Gene3D" id="3.40.50.150">
    <property type="entry name" value="Vaccinia Virus protein VP39"/>
    <property type="match status" value="1"/>
</dbReference>
<proteinExistence type="predicted"/>
<dbReference type="GO" id="GO:0032259">
    <property type="term" value="P:methylation"/>
    <property type="evidence" value="ECO:0007669"/>
    <property type="project" value="UniProtKB-KW"/>
</dbReference>
<keyword evidence="1" id="KW-0808">Transferase</keyword>
<keyword evidence="2" id="KW-1185">Reference proteome</keyword>
<dbReference type="RefSeq" id="WP_344861734.1">
    <property type="nucleotide sequence ID" value="NZ_BAAAUT010000031.1"/>
</dbReference>
<organism evidence="1 2">
    <name type="scientific">Planomonospora alba</name>
    <dbReference type="NCBI Taxonomy" id="161354"/>
    <lineage>
        <taxon>Bacteria</taxon>
        <taxon>Bacillati</taxon>
        <taxon>Actinomycetota</taxon>
        <taxon>Actinomycetes</taxon>
        <taxon>Streptosporangiales</taxon>
        <taxon>Streptosporangiaceae</taxon>
        <taxon>Planomonospora</taxon>
    </lineage>
</organism>
<evidence type="ECO:0000313" key="2">
    <source>
        <dbReference type="Proteomes" id="UP001500320"/>
    </source>
</evidence>
<reference evidence="2" key="1">
    <citation type="journal article" date="2019" name="Int. J. Syst. Evol. Microbiol.">
        <title>The Global Catalogue of Microorganisms (GCM) 10K type strain sequencing project: providing services to taxonomists for standard genome sequencing and annotation.</title>
        <authorList>
            <consortium name="The Broad Institute Genomics Platform"/>
            <consortium name="The Broad Institute Genome Sequencing Center for Infectious Disease"/>
            <person name="Wu L."/>
            <person name="Ma J."/>
        </authorList>
    </citation>
    <scope>NUCLEOTIDE SEQUENCE [LARGE SCALE GENOMIC DNA]</scope>
    <source>
        <strain evidence="2">JCM 9373</strain>
    </source>
</reference>
<dbReference type="SUPFAM" id="SSF53335">
    <property type="entry name" value="S-adenosyl-L-methionine-dependent methyltransferases"/>
    <property type="match status" value="1"/>
</dbReference>
<dbReference type="PIRSF" id="PIRSF017393">
    <property type="entry name" value="MTase_SAV2177"/>
    <property type="match status" value="1"/>
</dbReference>
<dbReference type="Proteomes" id="UP001500320">
    <property type="component" value="Unassembled WGS sequence"/>
</dbReference>
<dbReference type="Pfam" id="PF04672">
    <property type="entry name" value="Methyltransf_19"/>
    <property type="match status" value="1"/>
</dbReference>
<comment type="caution">
    <text evidence="1">The sequence shown here is derived from an EMBL/GenBank/DDBJ whole genome shotgun (WGS) entry which is preliminary data.</text>
</comment>
<evidence type="ECO:0000313" key="1">
    <source>
        <dbReference type="EMBL" id="GAA3145110.1"/>
    </source>
</evidence>
<protein>
    <submittedName>
        <fullName evidence="1">SAM-dependent methyltransferase</fullName>
    </submittedName>
</protein>
<keyword evidence="1" id="KW-0489">Methyltransferase</keyword>
<dbReference type="GO" id="GO:0008168">
    <property type="term" value="F:methyltransferase activity"/>
    <property type="evidence" value="ECO:0007669"/>
    <property type="project" value="UniProtKB-KW"/>
</dbReference>
<gene>
    <name evidence="1" type="ORF">GCM10010466_40260</name>
</gene>